<feature type="non-terminal residue" evidence="1">
    <location>
        <position position="112"/>
    </location>
</feature>
<dbReference type="Proteomes" id="UP000823399">
    <property type="component" value="Unassembled WGS sequence"/>
</dbReference>
<gene>
    <name evidence="1" type="ORF">F5147DRAFT_727762</name>
</gene>
<dbReference type="EMBL" id="JABBWM010000131">
    <property type="protein sequence ID" value="KAG2087534.1"/>
    <property type="molecule type" value="Genomic_DNA"/>
</dbReference>
<dbReference type="OrthoDB" id="3041441at2759"/>
<organism evidence="1 2">
    <name type="scientific">Suillus discolor</name>
    <dbReference type="NCBI Taxonomy" id="1912936"/>
    <lineage>
        <taxon>Eukaryota</taxon>
        <taxon>Fungi</taxon>
        <taxon>Dikarya</taxon>
        <taxon>Basidiomycota</taxon>
        <taxon>Agaricomycotina</taxon>
        <taxon>Agaricomycetes</taxon>
        <taxon>Agaricomycetidae</taxon>
        <taxon>Boletales</taxon>
        <taxon>Suillineae</taxon>
        <taxon>Suillaceae</taxon>
        <taxon>Suillus</taxon>
    </lineage>
</organism>
<dbReference type="RefSeq" id="XP_041285241.1">
    <property type="nucleotide sequence ID" value="XM_041439281.1"/>
</dbReference>
<dbReference type="GeneID" id="64701540"/>
<proteinExistence type="predicted"/>
<name>A0A9P7ESX9_9AGAM</name>
<evidence type="ECO:0000313" key="1">
    <source>
        <dbReference type="EMBL" id="KAG2087534.1"/>
    </source>
</evidence>
<reference evidence="1" key="1">
    <citation type="journal article" date="2020" name="New Phytol.">
        <title>Comparative genomics reveals dynamic genome evolution in host specialist ectomycorrhizal fungi.</title>
        <authorList>
            <person name="Lofgren L.A."/>
            <person name="Nguyen N.H."/>
            <person name="Vilgalys R."/>
            <person name="Ruytinx J."/>
            <person name="Liao H.L."/>
            <person name="Branco S."/>
            <person name="Kuo A."/>
            <person name="LaButti K."/>
            <person name="Lipzen A."/>
            <person name="Andreopoulos W."/>
            <person name="Pangilinan J."/>
            <person name="Riley R."/>
            <person name="Hundley H."/>
            <person name="Na H."/>
            <person name="Barry K."/>
            <person name="Grigoriev I.V."/>
            <person name="Stajich J.E."/>
            <person name="Kennedy P.G."/>
        </authorList>
    </citation>
    <scope>NUCLEOTIDE SEQUENCE</scope>
    <source>
        <strain evidence="1">FC423</strain>
    </source>
</reference>
<accession>A0A9P7ESX9</accession>
<evidence type="ECO:0000313" key="2">
    <source>
        <dbReference type="Proteomes" id="UP000823399"/>
    </source>
</evidence>
<comment type="caution">
    <text evidence="1">The sequence shown here is derived from an EMBL/GenBank/DDBJ whole genome shotgun (WGS) entry which is preliminary data.</text>
</comment>
<keyword evidence="2" id="KW-1185">Reference proteome</keyword>
<dbReference type="AlphaFoldDB" id="A0A9P7ESX9"/>
<protein>
    <submittedName>
        <fullName evidence="1">Uncharacterized protein</fullName>
    </submittedName>
</protein>
<sequence>TVMYDGPINFNACLLVSEILVNIFAEVNERDEEEAARTLAALCRTCRAFREPAMKVLWAHLGTLVPLIRCIPCVKIVKSKGKIQDDLPTLVLEREMSSTDWEIFLSHSHLVL</sequence>